<dbReference type="GO" id="GO:0061599">
    <property type="term" value="F:molybdopterin molybdotransferase activity"/>
    <property type="evidence" value="ECO:0007669"/>
    <property type="project" value="UniProtKB-EC"/>
</dbReference>
<dbReference type="OrthoDB" id="4349954at2759"/>
<evidence type="ECO:0000313" key="8">
    <source>
        <dbReference type="EMBL" id="KIY99174.1"/>
    </source>
</evidence>
<dbReference type="GO" id="GO:0005524">
    <property type="term" value="F:ATP binding"/>
    <property type="evidence" value="ECO:0007669"/>
    <property type="project" value="UniProtKB-KW"/>
</dbReference>
<dbReference type="InterPro" id="IPR008284">
    <property type="entry name" value="MoCF_biosynth_CS"/>
</dbReference>
<dbReference type="GO" id="GO:0006777">
    <property type="term" value="P:Mo-molybdopterin cofactor biosynthetic process"/>
    <property type="evidence" value="ECO:0007669"/>
    <property type="project" value="UniProtKB-KW"/>
</dbReference>
<dbReference type="PANTHER" id="PTHR43764">
    <property type="entry name" value="MOLYBDENUM COFACTOR BIOSYNTHESIS"/>
    <property type="match status" value="1"/>
</dbReference>
<evidence type="ECO:0000256" key="6">
    <source>
        <dbReference type="ARBA" id="ARBA00023150"/>
    </source>
</evidence>
<dbReference type="EC" id="2.10.1.1" evidence="2"/>
<dbReference type="STRING" id="145388.A0A0D2M747"/>
<feature type="domain" description="MoaB/Mog" evidence="7">
    <location>
        <begin position="26"/>
        <end position="172"/>
    </location>
</feature>
<dbReference type="AlphaFoldDB" id="A0A0D2M747"/>
<dbReference type="InterPro" id="IPR001453">
    <property type="entry name" value="MoaB/Mog_dom"/>
</dbReference>
<proteinExistence type="predicted"/>
<reference evidence="8 9" key="1">
    <citation type="journal article" date="2013" name="BMC Genomics">
        <title>Reconstruction of the lipid metabolism for the microalga Monoraphidium neglectum from its genome sequence reveals characteristics suitable for biofuel production.</title>
        <authorList>
            <person name="Bogen C."/>
            <person name="Al-Dilaimi A."/>
            <person name="Albersmeier A."/>
            <person name="Wichmann J."/>
            <person name="Grundmann M."/>
            <person name="Rupp O."/>
            <person name="Lauersen K.J."/>
            <person name="Blifernez-Klassen O."/>
            <person name="Kalinowski J."/>
            <person name="Goesmann A."/>
            <person name="Mussgnug J.H."/>
            <person name="Kruse O."/>
        </authorList>
    </citation>
    <scope>NUCLEOTIDE SEQUENCE [LARGE SCALE GENOMIC DNA]</scope>
    <source>
        <strain evidence="8 9">SAG 48.87</strain>
    </source>
</reference>
<keyword evidence="4" id="KW-0547">Nucleotide-binding</keyword>
<dbReference type="InterPro" id="IPR051920">
    <property type="entry name" value="MPT_Adenylyltrnsfr/MoaC-Rel"/>
</dbReference>
<keyword evidence="3" id="KW-0808">Transferase</keyword>
<dbReference type="InterPro" id="IPR036425">
    <property type="entry name" value="MoaB/Mog-like_dom_sf"/>
</dbReference>
<evidence type="ECO:0000256" key="5">
    <source>
        <dbReference type="ARBA" id="ARBA00022840"/>
    </source>
</evidence>
<dbReference type="SMART" id="SM00852">
    <property type="entry name" value="MoCF_biosynth"/>
    <property type="match status" value="1"/>
</dbReference>
<accession>A0A0D2M747</accession>
<name>A0A0D2M747_9CHLO</name>
<dbReference type="EMBL" id="KK101930">
    <property type="protein sequence ID" value="KIY99174.1"/>
    <property type="molecule type" value="Genomic_DNA"/>
</dbReference>
<dbReference type="KEGG" id="mng:MNEG_8790"/>
<dbReference type="SUPFAM" id="SSF53218">
    <property type="entry name" value="Molybdenum cofactor biosynthesis proteins"/>
    <property type="match status" value="1"/>
</dbReference>
<dbReference type="PANTHER" id="PTHR43764:SF1">
    <property type="entry name" value="MOLYBDOPTERIN MOLYBDOTRANSFERASE"/>
    <property type="match status" value="1"/>
</dbReference>
<dbReference type="NCBIfam" id="NF006932">
    <property type="entry name" value="PRK09417.1"/>
    <property type="match status" value="1"/>
</dbReference>
<evidence type="ECO:0000256" key="3">
    <source>
        <dbReference type="ARBA" id="ARBA00022679"/>
    </source>
</evidence>
<evidence type="ECO:0000256" key="2">
    <source>
        <dbReference type="ARBA" id="ARBA00013269"/>
    </source>
</evidence>
<dbReference type="NCBIfam" id="TIGR00177">
    <property type="entry name" value="molyb_syn"/>
    <property type="match status" value="1"/>
</dbReference>
<dbReference type="GeneID" id="25741665"/>
<keyword evidence="6" id="KW-0501">Molybdenum cofactor biosynthesis</keyword>
<dbReference type="PROSITE" id="PS01078">
    <property type="entry name" value="MOCF_BIOSYNTHESIS_1"/>
    <property type="match status" value="1"/>
</dbReference>
<dbReference type="RefSeq" id="XP_013898194.1">
    <property type="nucleotide sequence ID" value="XM_014042740.1"/>
</dbReference>
<dbReference type="CDD" id="cd00886">
    <property type="entry name" value="MogA_MoaB"/>
    <property type="match status" value="1"/>
</dbReference>
<evidence type="ECO:0000256" key="4">
    <source>
        <dbReference type="ARBA" id="ARBA00022741"/>
    </source>
</evidence>
<dbReference type="Proteomes" id="UP000054498">
    <property type="component" value="Unassembled WGS sequence"/>
</dbReference>
<dbReference type="FunFam" id="3.40.980.10:FF:000005">
    <property type="entry name" value="Molybdopterin biosynthesis mog protein"/>
    <property type="match status" value="1"/>
</dbReference>
<keyword evidence="5" id="KW-0067">ATP-binding</keyword>
<evidence type="ECO:0000256" key="1">
    <source>
        <dbReference type="ARBA" id="ARBA00005046"/>
    </source>
</evidence>
<dbReference type="Pfam" id="PF00994">
    <property type="entry name" value="MoCF_biosynth"/>
    <property type="match status" value="1"/>
</dbReference>
<comment type="pathway">
    <text evidence="1">Cofactor biosynthesis; molybdopterin biosynthesis.</text>
</comment>
<dbReference type="Gene3D" id="3.40.980.10">
    <property type="entry name" value="MoaB/Mog-like domain"/>
    <property type="match status" value="1"/>
</dbReference>
<keyword evidence="9" id="KW-1185">Reference proteome</keyword>
<evidence type="ECO:0000313" key="9">
    <source>
        <dbReference type="Proteomes" id="UP000054498"/>
    </source>
</evidence>
<protein>
    <recommendedName>
        <fullName evidence="2">molybdopterin molybdotransferase</fullName>
        <ecNumber evidence="2">2.10.1.1</ecNumber>
    </recommendedName>
</protein>
<gene>
    <name evidence="8" type="ORF">MNEG_8790</name>
</gene>
<sequence>MAAARTDTPPLSGGAAGTVGDAARFGVLTVSDRASAGVYDDLSGPAILGFFSEAVASPWEAVYRVIPDEQPDIEAAIKDMVDNQGCCLVVTTGGTGPAPRDVTPEATEAVCGRMLPGYGEQMRAISLKYVPTAVLSRQTAGIRGKALVINLPGKPKSIRETFDEVFKSIPYCIQLLEGPYIETHAAVVPAFRPPADRRTAPPAKEAA</sequence>
<organism evidence="8 9">
    <name type="scientific">Monoraphidium neglectum</name>
    <dbReference type="NCBI Taxonomy" id="145388"/>
    <lineage>
        <taxon>Eukaryota</taxon>
        <taxon>Viridiplantae</taxon>
        <taxon>Chlorophyta</taxon>
        <taxon>core chlorophytes</taxon>
        <taxon>Chlorophyceae</taxon>
        <taxon>CS clade</taxon>
        <taxon>Sphaeropleales</taxon>
        <taxon>Selenastraceae</taxon>
        <taxon>Monoraphidium</taxon>
    </lineage>
</organism>
<evidence type="ECO:0000259" key="7">
    <source>
        <dbReference type="SMART" id="SM00852"/>
    </source>
</evidence>